<sequence>MISNALDRTEMIDELANQGMPRHVAEQYCDLSLFRILKGENQTAEVRPLSALYTANKEMQEALAKTRKQQIHSYAHLGGMHRMAAAFENADTSNQANTDPVQETESC</sequence>
<proteinExistence type="predicted"/>
<dbReference type="RefSeq" id="WP_347691074.1">
    <property type="nucleotide sequence ID" value="NZ_JBDPZN010000024.1"/>
</dbReference>
<evidence type="ECO:0000256" key="1">
    <source>
        <dbReference type="SAM" id="MobiDB-lite"/>
    </source>
</evidence>
<dbReference type="EMBL" id="JBDPZN010000024">
    <property type="protein sequence ID" value="MEO3684694.1"/>
    <property type="molecule type" value="Genomic_DNA"/>
</dbReference>
<comment type="caution">
    <text evidence="2">The sequence shown here is derived from an EMBL/GenBank/DDBJ whole genome shotgun (WGS) entry which is preliminary data.</text>
</comment>
<reference evidence="2 3" key="1">
    <citation type="submission" date="2024-05" db="EMBL/GenBank/DDBJ databases">
        <title>Genome sequencing of Marine Estuary Bacteria, Shewanella vesiculosa and S. baltica, and Pseudomonas syringae.</title>
        <authorList>
            <person name="Gurung A."/>
            <person name="Maclea K.S."/>
        </authorList>
    </citation>
    <scope>NUCLEOTIDE SEQUENCE [LARGE SCALE GENOMIC DNA]</scope>
    <source>
        <strain evidence="2 3">1A</strain>
    </source>
</reference>
<dbReference type="Proteomes" id="UP001477278">
    <property type="component" value="Unassembled WGS sequence"/>
</dbReference>
<name>A0ABV0FV33_9GAMM</name>
<feature type="compositionally biased region" description="Polar residues" evidence="1">
    <location>
        <begin position="90"/>
        <end position="107"/>
    </location>
</feature>
<feature type="region of interest" description="Disordered" evidence="1">
    <location>
        <begin position="88"/>
        <end position="107"/>
    </location>
</feature>
<gene>
    <name evidence="2" type="ORF">ABHN84_20735</name>
</gene>
<keyword evidence="3" id="KW-1185">Reference proteome</keyword>
<evidence type="ECO:0000313" key="2">
    <source>
        <dbReference type="EMBL" id="MEO3684694.1"/>
    </source>
</evidence>
<organism evidence="2 3">
    <name type="scientific">Shewanella vesiculosa</name>
    <dbReference type="NCBI Taxonomy" id="518738"/>
    <lineage>
        <taxon>Bacteria</taxon>
        <taxon>Pseudomonadati</taxon>
        <taxon>Pseudomonadota</taxon>
        <taxon>Gammaproteobacteria</taxon>
        <taxon>Alteromonadales</taxon>
        <taxon>Shewanellaceae</taxon>
        <taxon>Shewanella</taxon>
    </lineage>
</organism>
<protein>
    <submittedName>
        <fullName evidence="2">Uncharacterized protein</fullName>
    </submittedName>
</protein>
<accession>A0ABV0FV33</accession>
<evidence type="ECO:0000313" key="3">
    <source>
        <dbReference type="Proteomes" id="UP001477278"/>
    </source>
</evidence>